<evidence type="ECO:0000313" key="3">
    <source>
        <dbReference type="EMBL" id="CAF4068430.1"/>
    </source>
</evidence>
<dbReference type="EMBL" id="CAJNOQ010011423">
    <property type="protein sequence ID" value="CAF1276504.1"/>
    <property type="molecule type" value="Genomic_DNA"/>
</dbReference>
<dbReference type="Proteomes" id="UP000663829">
    <property type="component" value="Unassembled WGS sequence"/>
</dbReference>
<dbReference type="EMBL" id="CAJOBC010025752">
    <property type="protein sequence ID" value="CAF4068430.1"/>
    <property type="molecule type" value="Genomic_DNA"/>
</dbReference>
<organism evidence="2 4">
    <name type="scientific">Didymodactylos carnosus</name>
    <dbReference type="NCBI Taxonomy" id="1234261"/>
    <lineage>
        <taxon>Eukaryota</taxon>
        <taxon>Metazoa</taxon>
        <taxon>Spiralia</taxon>
        <taxon>Gnathifera</taxon>
        <taxon>Rotifera</taxon>
        <taxon>Eurotatoria</taxon>
        <taxon>Bdelloidea</taxon>
        <taxon>Philodinida</taxon>
        <taxon>Philodinidae</taxon>
        <taxon>Didymodactylos</taxon>
    </lineage>
</organism>
<keyword evidence="4" id="KW-1185">Reference proteome</keyword>
<protein>
    <submittedName>
        <fullName evidence="2">Uncharacterized protein</fullName>
    </submittedName>
</protein>
<feature type="transmembrane region" description="Helical" evidence="1">
    <location>
        <begin position="144"/>
        <end position="165"/>
    </location>
</feature>
<sequence>MNKSIGIGTVHGTPFWRTTPIIEKISNDLGTLGRTFPIIQNAADFFTRKIPFEIKFYTGIIYSCLYAGVGDLKTEVNEALNGKISEHCAMNEDIRVKLLGNNQLAVAITAIPTGRCEFFAGLISMVYSLINVMMFMTINSYSSYGFIIGQMLTLILTLWSLSYFVNYRRRQREVRQDELGFIRVKT</sequence>
<keyword evidence="1" id="KW-0472">Membrane</keyword>
<dbReference type="AlphaFoldDB" id="A0A815BYV1"/>
<accession>A0A815BYV1</accession>
<dbReference type="Proteomes" id="UP000681722">
    <property type="component" value="Unassembled WGS sequence"/>
</dbReference>
<comment type="caution">
    <text evidence="2">The sequence shown here is derived from an EMBL/GenBank/DDBJ whole genome shotgun (WGS) entry which is preliminary data.</text>
</comment>
<reference evidence="2" key="1">
    <citation type="submission" date="2021-02" db="EMBL/GenBank/DDBJ databases">
        <authorList>
            <person name="Nowell W R."/>
        </authorList>
    </citation>
    <scope>NUCLEOTIDE SEQUENCE</scope>
</reference>
<evidence type="ECO:0000313" key="2">
    <source>
        <dbReference type="EMBL" id="CAF1276504.1"/>
    </source>
</evidence>
<name>A0A815BYV1_9BILA</name>
<evidence type="ECO:0000313" key="4">
    <source>
        <dbReference type="Proteomes" id="UP000663829"/>
    </source>
</evidence>
<evidence type="ECO:0000256" key="1">
    <source>
        <dbReference type="SAM" id="Phobius"/>
    </source>
</evidence>
<gene>
    <name evidence="2" type="ORF">GPM918_LOCUS27345</name>
    <name evidence="3" type="ORF">SRO942_LOCUS27649</name>
</gene>
<keyword evidence="1" id="KW-0812">Transmembrane</keyword>
<keyword evidence="1" id="KW-1133">Transmembrane helix</keyword>
<proteinExistence type="predicted"/>
<feature type="transmembrane region" description="Helical" evidence="1">
    <location>
        <begin position="118"/>
        <end position="138"/>
    </location>
</feature>